<dbReference type="PANTHER" id="PTHR43427">
    <property type="entry name" value="CHLORIDE CHANNEL PROTEIN CLC-E"/>
    <property type="match status" value="1"/>
</dbReference>
<name>A0A1F6GBP2_9PROT</name>
<organism evidence="13 14">
    <name type="scientific">Candidatus Lambdaproteobacteria bacterium RIFOXYD2_FULL_50_16</name>
    <dbReference type="NCBI Taxonomy" id="1817772"/>
    <lineage>
        <taxon>Bacteria</taxon>
        <taxon>Pseudomonadati</taxon>
        <taxon>Pseudomonadota</taxon>
        <taxon>Candidatus Lambdaproteobacteria</taxon>
    </lineage>
</organism>
<dbReference type="InterPro" id="IPR046342">
    <property type="entry name" value="CBS_dom_sf"/>
</dbReference>
<keyword evidence="5" id="KW-0406">Ion transport</keyword>
<dbReference type="Gene3D" id="3.10.580.10">
    <property type="entry name" value="CBS-domain"/>
    <property type="match status" value="1"/>
</dbReference>
<dbReference type="InterPro" id="IPR014743">
    <property type="entry name" value="Cl-channel_core"/>
</dbReference>
<evidence type="ECO:0000256" key="4">
    <source>
        <dbReference type="ARBA" id="ARBA00022989"/>
    </source>
</evidence>
<evidence type="ECO:0000313" key="13">
    <source>
        <dbReference type="EMBL" id="OGG95526.1"/>
    </source>
</evidence>
<gene>
    <name evidence="13" type="ORF">A2527_06680</name>
</gene>
<dbReference type="GO" id="GO:0005254">
    <property type="term" value="F:chloride channel activity"/>
    <property type="evidence" value="ECO:0007669"/>
    <property type="project" value="UniProtKB-KW"/>
</dbReference>
<dbReference type="PROSITE" id="PS51371">
    <property type="entry name" value="CBS"/>
    <property type="match status" value="2"/>
</dbReference>
<feature type="transmembrane region" description="Helical" evidence="11">
    <location>
        <begin position="358"/>
        <end position="381"/>
    </location>
</feature>
<feature type="transmembrane region" description="Helical" evidence="11">
    <location>
        <begin position="106"/>
        <end position="127"/>
    </location>
</feature>
<feature type="transmembrane region" description="Helical" evidence="11">
    <location>
        <begin position="182"/>
        <end position="202"/>
    </location>
</feature>
<dbReference type="InterPro" id="IPR000644">
    <property type="entry name" value="CBS_dom"/>
</dbReference>
<comment type="subcellular location">
    <subcellularLocation>
        <location evidence="1">Membrane</location>
        <topology evidence="1">Multi-pass membrane protein</topology>
    </subcellularLocation>
</comment>
<evidence type="ECO:0000256" key="10">
    <source>
        <dbReference type="PROSITE-ProRule" id="PRU00703"/>
    </source>
</evidence>
<dbReference type="Gene3D" id="1.10.3080.10">
    <property type="entry name" value="Clc chloride channel"/>
    <property type="match status" value="1"/>
</dbReference>
<evidence type="ECO:0000256" key="11">
    <source>
        <dbReference type="SAM" id="Phobius"/>
    </source>
</evidence>
<dbReference type="SUPFAM" id="SSF54631">
    <property type="entry name" value="CBS-domain pair"/>
    <property type="match status" value="1"/>
</dbReference>
<dbReference type="EMBL" id="MFNE01000021">
    <property type="protein sequence ID" value="OGG95526.1"/>
    <property type="molecule type" value="Genomic_DNA"/>
</dbReference>
<feature type="transmembrane region" description="Helical" evidence="11">
    <location>
        <begin position="12"/>
        <end position="31"/>
    </location>
</feature>
<dbReference type="SUPFAM" id="SSF81340">
    <property type="entry name" value="Clc chloride channel"/>
    <property type="match status" value="1"/>
</dbReference>
<feature type="transmembrane region" description="Helical" evidence="11">
    <location>
        <begin position="147"/>
        <end position="170"/>
    </location>
</feature>
<keyword evidence="2" id="KW-0813">Transport</keyword>
<evidence type="ECO:0000313" key="14">
    <source>
        <dbReference type="Proteomes" id="UP000178449"/>
    </source>
</evidence>
<evidence type="ECO:0000256" key="8">
    <source>
        <dbReference type="ARBA" id="ARBA00023214"/>
    </source>
</evidence>
<feature type="transmembrane region" description="Helical" evidence="11">
    <location>
        <begin position="388"/>
        <end position="408"/>
    </location>
</feature>
<keyword evidence="10" id="KW-0129">CBS domain</keyword>
<dbReference type="PRINTS" id="PR00762">
    <property type="entry name" value="CLCHANNEL"/>
</dbReference>
<feature type="transmembrane region" description="Helical" evidence="11">
    <location>
        <begin position="324"/>
        <end position="343"/>
    </location>
</feature>
<evidence type="ECO:0000256" key="7">
    <source>
        <dbReference type="ARBA" id="ARBA00023173"/>
    </source>
</evidence>
<evidence type="ECO:0000259" key="12">
    <source>
        <dbReference type="PROSITE" id="PS51371"/>
    </source>
</evidence>
<evidence type="ECO:0000256" key="2">
    <source>
        <dbReference type="ARBA" id="ARBA00022448"/>
    </source>
</evidence>
<feature type="transmembrane region" description="Helical" evidence="11">
    <location>
        <begin position="222"/>
        <end position="240"/>
    </location>
</feature>
<keyword evidence="8" id="KW-0868">Chloride</keyword>
<dbReference type="InterPro" id="IPR050368">
    <property type="entry name" value="ClC-type_chloride_channel"/>
</dbReference>
<dbReference type="Pfam" id="PF00571">
    <property type="entry name" value="CBS"/>
    <property type="match status" value="2"/>
</dbReference>
<evidence type="ECO:0000256" key="3">
    <source>
        <dbReference type="ARBA" id="ARBA00022692"/>
    </source>
</evidence>
<feature type="transmembrane region" description="Helical" evidence="11">
    <location>
        <begin position="298"/>
        <end position="317"/>
    </location>
</feature>
<dbReference type="SMART" id="SM00116">
    <property type="entry name" value="CBS"/>
    <property type="match status" value="2"/>
</dbReference>
<keyword evidence="7" id="KW-0869">Chloride channel</keyword>
<dbReference type="InterPro" id="IPR001807">
    <property type="entry name" value="ClC"/>
</dbReference>
<reference evidence="13 14" key="1">
    <citation type="journal article" date="2016" name="Nat. Commun.">
        <title>Thousands of microbial genomes shed light on interconnected biogeochemical processes in an aquifer system.</title>
        <authorList>
            <person name="Anantharaman K."/>
            <person name="Brown C.T."/>
            <person name="Hug L.A."/>
            <person name="Sharon I."/>
            <person name="Castelle C.J."/>
            <person name="Probst A.J."/>
            <person name="Thomas B.C."/>
            <person name="Singh A."/>
            <person name="Wilkins M.J."/>
            <person name="Karaoz U."/>
            <person name="Brodie E.L."/>
            <person name="Williams K.H."/>
            <person name="Hubbard S.S."/>
            <person name="Banfield J.F."/>
        </authorList>
    </citation>
    <scope>NUCLEOTIDE SEQUENCE [LARGE SCALE GENOMIC DNA]</scope>
</reference>
<keyword evidence="4 11" id="KW-1133">Transmembrane helix</keyword>
<comment type="caution">
    <text evidence="13">The sequence shown here is derived from an EMBL/GenBank/DDBJ whole genome shotgun (WGS) entry which is preliminary data.</text>
</comment>
<feature type="domain" description="CBS" evidence="12">
    <location>
        <begin position="443"/>
        <end position="499"/>
    </location>
</feature>
<dbReference type="GO" id="GO:0034707">
    <property type="term" value="C:chloride channel complex"/>
    <property type="evidence" value="ECO:0007669"/>
    <property type="project" value="UniProtKB-KW"/>
</dbReference>
<protein>
    <recommendedName>
        <fullName evidence="12">CBS domain-containing protein</fullName>
    </recommendedName>
</protein>
<keyword evidence="9" id="KW-0407">Ion channel</keyword>
<keyword evidence="3 11" id="KW-0812">Transmembrane</keyword>
<evidence type="ECO:0000256" key="5">
    <source>
        <dbReference type="ARBA" id="ARBA00023065"/>
    </source>
</evidence>
<evidence type="ECO:0000256" key="9">
    <source>
        <dbReference type="ARBA" id="ARBA00023303"/>
    </source>
</evidence>
<feature type="domain" description="CBS" evidence="12">
    <location>
        <begin position="508"/>
        <end position="566"/>
    </location>
</feature>
<proteinExistence type="predicted"/>
<dbReference type="Proteomes" id="UP000178449">
    <property type="component" value="Unassembled WGS sequence"/>
</dbReference>
<feature type="transmembrane region" description="Helical" evidence="11">
    <location>
        <begin position="52"/>
        <end position="70"/>
    </location>
</feature>
<feature type="transmembrane region" description="Helical" evidence="11">
    <location>
        <begin position="261"/>
        <end position="278"/>
    </location>
</feature>
<dbReference type="STRING" id="1817772.A2527_06680"/>
<dbReference type="PANTHER" id="PTHR43427:SF6">
    <property type="entry name" value="CHLORIDE CHANNEL PROTEIN CLC-E"/>
    <property type="match status" value="1"/>
</dbReference>
<keyword evidence="6 11" id="KW-0472">Membrane</keyword>
<dbReference type="Pfam" id="PF00654">
    <property type="entry name" value="Voltage_CLC"/>
    <property type="match status" value="1"/>
</dbReference>
<evidence type="ECO:0000256" key="1">
    <source>
        <dbReference type="ARBA" id="ARBA00004141"/>
    </source>
</evidence>
<sequence>MRLGETNIELLLAVVVGIAAGFASVFFRLMLHYMHQFFFGMVYPWLSELSPYLLPLIPVTGSILLIPFIRGTSGRISGYGMPAFLIAVHLRGGLIRTRDIFIKMITAAITISTGGAAGVEGPIAMIGGAVGSAVGRFFSMGSHRLKVLIACGSAAGIAAQFNAPLAGVLFAQEVIMIGQFQLQTFGVIVISSGLATAISRAYYTDQPLFGKLTYDLHGFYEFPLYIVLGLLIGVLGYLFLKMFEQVSERFEDLKLNRYAKPVLGSFMVGCLGLINFNVLGDGYETIIDVLQDKPELSILAIFALIFLKMLASSITLGSGNVGGLFAPSLFIGAMIGATYGWLINMELPEGMHVHPGSYALVGMGAFLAAITHAPMTAIFLLFELTNNYQVIIPIMFASVIGVMVSRALNPDSLDAAELNRRGIVLHAGREESILSKVLIEKVMITDFETIPENMTFAEFMQIFPNSKSQYYPVLDPSGHMYGVVSFQDIRAILLEEGLEHLVVMKELAETNIIKLYPHDSLTEAIKKFSIKDIEAIPVVSPEDDRLLLGILKRKDVIDEYNRAILLQTVDTKKE</sequence>
<dbReference type="CDD" id="cd00400">
    <property type="entry name" value="Voltage_gated_ClC"/>
    <property type="match status" value="1"/>
</dbReference>
<evidence type="ECO:0000256" key="6">
    <source>
        <dbReference type="ARBA" id="ARBA00023136"/>
    </source>
</evidence>
<accession>A0A1F6GBP2</accession>
<dbReference type="AlphaFoldDB" id="A0A1F6GBP2"/>